<reference evidence="2 3" key="1">
    <citation type="submission" date="2015-11" db="EMBL/GenBank/DDBJ databases">
        <title>Genomic analysis of 38 Legionella species identifies large and diverse effector repertoires.</title>
        <authorList>
            <person name="Burstein D."/>
            <person name="Amaro F."/>
            <person name="Zusman T."/>
            <person name="Lifshitz Z."/>
            <person name="Cohen O."/>
            <person name="Gilbert J.A."/>
            <person name="Pupko T."/>
            <person name="Shuman H.A."/>
            <person name="Segal G."/>
        </authorList>
    </citation>
    <scope>NUCLEOTIDE SEQUENCE [LARGE SCALE GENOMIC DNA]</scope>
    <source>
        <strain evidence="2 3">ORW</strain>
    </source>
</reference>
<sequence>MKSKIEEEKEAAKQRYQELLEALAVTNRAHQNVLFEIRPNQTFFEEMYDKGKVTPLHVDFVSKNSGAKFTIENKFYPNSWVIKIPDNATKEEKECIRDITLEVIAHPKNAAPGYQPKMIAFFPDNTPEEEIVDFVKAAKEKGIEVNLFIGKKEEYDKIQEVHEKKTKEIIASGNLDRLPGWDGFVKSVQRSEGGRKGEEFLSKFNSEHTSSLTHN</sequence>
<name>A0A0W0S9Z3_9GAMM</name>
<evidence type="ECO:0000313" key="3">
    <source>
        <dbReference type="Proteomes" id="UP000054921"/>
    </source>
</evidence>
<proteinExistence type="predicted"/>
<keyword evidence="1" id="KW-0175">Coiled coil</keyword>
<protein>
    <submittedName>
        <fullName evidence="2">Uncharacterized protein</fullName>
    </submittedName>
</protein>
<dbReference type="STRING" id="28084.Lche_2387"/>
<accession>A0A0W0S9Z3</accession>
<dbReference type="AlphaFoldDB" id="A0A0W0S9Z3"/>
<dbReference type="OrthoDB" id="5652291at2"/>
<gene>
    <name evidence="2" type="ORF">Lche_2387</name>
</gene>
<dbReference type="RefSeq" id="WP_058387987.1">
    <property type="nucleotide sequence ID" value="NZ_LNXW01000013.1"/>
</dbReference>
<comment type="caution">
    <text evidence="2">The sequence shown here is derived from an EMBL/GenBank/DDBJ whole genome shotgun (WGS) entry which is preliminary data.</text>
</comment>
<organism evidence="2 3">
    <name type="scientific">Legionella cherrii</name>
    <dbReference type="NCBI Taxonomy" id="28084"/>
    <lineage>
        <taxon>Bacteria</taxon>
        <taxon>Pseudomonadati</taxon>
        <taxon>Pseudomonadota</taxon>
        <taxon>Gammaproteobacteria</taxon>
        <taxon>Legionellales</taxon>
        <taxon>Legionellaceae</taxon>
        <taxon>Legionella</taxon>
    </lineage>
</organism>
<dbReference type="EMBL" id="LNXW01000013">
    <property type="protein sequence ID" value="KTC80367.1"/>
    <property type="molecule type" value="Genomic_DNA"/>
</dbReference>
<dbReference type="Proteomes" id="UP000054921">
    <property type="component" value="Unassembled WGS sequence"/>
</dbReference>
<feature type="coiled-coil region" evidence="1">
    <location>
        <begin position="2"/>
        <end position="29"/>
    </location>
</feature>
<dbReference type="PATRIC" id="fig|28084.5.peg.2583"/>
<evidence type="ECO:0000313" key="2">
    <source>
        <dbReference type="EMBL" id="KTC80367.1"/>
    </source>
</evidence>
<evidence type="ECO:0000256" key="1">
    <source>
        <dbReference type="SAM" id="Coils"/>
    </source>
</evidence>